<feature type="signal peptide" evidence="1">
    <location>
        <begin position="1"/>
        <end position="19"/>
    </location>
</feature>
<reference evidence="3" key="1">
    <citation type="submission" date="2018-10" db="EMBL/GenBank/DDBJ databases">
        <authorList>
            <person name="Peiro R."/>
            <person name="Begona"/>
            <person name="Cbmso G."/>
            <person name="Lopez M."/>
            <person name="Gonzalez S."/>
            <person name="Sacristan E."/>
            <person name="Castillo E."/>
        </authorList>
    </citation>
    <scope>NUCLEOTIDE SEQUENCE [LARGE SCALE GENOMIC DNA]</scope>
</reference>
<proteinExistence type="predicted"/>
<organism evidence="2 3">
    <name type="scientific">Rhodoplanes serenus</name>
    <dbReference type="NCBI Taxonomy" id="200615"/>
    <lineage>
        <taxon>Bacteria</taxon>
        <taxon>Pseudomonadati</taxon>
        <taxon>Pseudomonadota</taxon>
        <taxon>Alphaproteobacteria</taxon>
        <taxon>Hyphomicrobiales</taxon>
        <taxon>Nitrobacteraceae</taxon>
        <taxon>Rhodoplanes</taxon>
    </lineage>
</organism>
<accession>A0A3S4FA58</accession>
<dbReference type="EMBL" id="UWOC01000146">
    <property type="protein sequence ID" value="VCU09376.1"/>
    <property type="molecule type" value="Genomic_DNA"/>
</dbReference>
<evidence type="ECO:0000256" key="1">
    <source>
        <dbReference type="SAM" id="SignalP"/>
    </source>
</evidence>
<evidence type="ECO:0000313" key="3">
    <source>
        <dbReference type="Proteomes" id="UP000289200"/>
    </source>
</evidence>
<keyword evidence="1" id="KW-0732">Signal</keyword>
<evidence type="ECO:0000313" key="2">
    <source>
        <dbReference type="EMBL" id="VCU09376.1"/>
    </source>
</evidence>
<name>A0A3S4FA58_9BRAD</name>
<dbReference type="AlphaFoldDB" id="A0A3S4FA58"/>
<dbReference type="RefSeq" id="WP_129609283.1">
    <property type="nucleotide sequence ID" value="NZ_UWOC01000146.1"/>
</dbReference>
<protein>
    <recommendedName>
        <fullName evidence="4">Flagellar assembly protein T N-terminal domain-containing protein</fullName>
    </recommendedName>
</protein>
<feature type="chain" id="PRO_5018594443" description="Flagellar assembly protein T N-terminal domain-containing protein" evidence="1">
    <location>
        <begin position="20"/>
        <end position="402"/>
    </location>
</feature>
<sequence length="402" mass="42153">MRALVVVAASLMLALPAPAWSQAKGGAKPPAPPAGATVRYTTIFGELMGSLQSDAIWRETRQGGRVTAAVLDVCHSVSATSARKDRFVVTLEPQGGKLVGSGHSEPDQVPVKVSLTRRATGDTFALEGTITRGDTTLTVAASDLGDMSEAEFRDQQSTEDEIVTAPANFAEVSPIAVAVRVSRDGFLDVVKSLRGQGARVDYASLVQSCADLRGGRQTVRIETAPERAAALVAKLQAMPGVVAAGWTSGSYGIERSVRVKASAWTDSGSLKADALAERIGAAVGTALGAKPVSTQWDDVTRELTLKLERPDQAARGLDLTEVIELTLLVGPETPGGGDGLVIWIGESSVEPADRAADSRLAFTSGYQGGDEESAAIEFEALIAALARDLDGQVWDSENARWK</sequence>
<comment type="caution">
    <text evidence="2">The sequence shown here is derived from an EMBL/GenBank/DDBJ whole genome shotgun (WGS) entry which is preliminary data.</text>
</comment>
<gene>
    <name evidence="2" type="ORF">RHODGE_RHODGE_02548</name>
</gene>
<dbReference type="OrthoDB" id="8196130at2"/>
<evidence type="ECO:0008006" key="4">
    <source>
        <dbReference type="Google" id="ProtNLM"/>
    </source>
</evidence>
<dbReference type="Proteomes" id="UP000289200">
    <property type="component" value="Unassembled WGS sequence"/>
</dbReference>
<keyword evidence="3" id="KW-1185">Reference proteome</keyword>